<dbReference type="EMBL" id="LC066373">
    <property type="protein sequence ID" value="BAT26722.1"/>
    <property type="molecule type" value="Genomic_DNA"/>
</dbReference>
<feature type="transmembrane region" description="Helical" evidence="1">
    <location>
        <begin position="225"/>
        <end position="246"/>
    </location>
</feature>
<name>A0A0P0YYT3_9HYPH</name>
<feature type="transmembrane region" description="Helical" evidence="1">
    <location>
        <begin position="252"/>
        <end position="274"/>
    </location>
</feature>
<feature type="transmembrane region" description="Helical" evidence="1">
    <location>
        <begin position="35"/>
        <end position="56"/>
    </location>
</feature>
<feature type="transmembrane region" description="Helical" evidence="1">
    <location>
        <begin position="159"/>
        <end position="180"/>
    </location>
</feature>
<keyword evidence="1" id="KW-0472">Membrane</keyword>
<sequence>MPLWIPITITAAFLQNLRSSLQRQLKGRMGSTGATFARFGFGFPFAVLYIVALDLVGGATLPGVNATFLIAVAAGGIAQILATFLLVYLFGFRNFMVGTAYSKTEPVQAAIFGLIILGETISWLAFGAILAGAFGVGLISIAGRKGGTSLRRALFSREAGIGIASGAFFGISAVCFRGASLSLEEGGVLARAATTLVWATGIQTAVMLVWMALKDRAELVAVAKAWRPALLVGLVGVSASACWFTAMTLEKVAYVRALGQIELIFTFASSVFWFREKIARLELAGCLLIVAGILTLLGTAT</sequence>
<dbReference type="GO" id="GO:0016020">
    <property type="term" value="C:membrane"/>
    <property type="evidence" value="ECO:0007669"/>
    <property type="project" value="InterPro"/>
</dbReference>
<dbReference type="Pfam" id="PF00892">
    <property type="entry name" value="EamA"/>
    <property type="match status" value="1"/>
</dbReference>
<dbReference type="RefSeq" id="WP_024351639.1">
    <property type="nucleotide sequence ID" value="NZ_BBWN01000030.1"/>
</dbReference>
<feature type="transmembrane region" description="Helical" evidence="1">
    <location>
        <begin position="68"/>
        <end position="90"/>
    </location>
</feature>
<organism evidence="3">
    <name type="scientific">Aurantimonas coralicida</name>
    <dbReference type="NCBI Taxonomy" id="182270"/>
    <lineage>
        <taxon>Bacteria</taxon>
        <taxon>Pseudomonadati</taxon>
        <taxon>Pseudomonadota</taxon>
        <taxon>Alphaproteobacteria</taxon>
        <taxon>Hyphomicrobiales</taxon>
        <taxon>Aurantimonadaceae</taxon>
        <taxon>Aurantimonas</taxon>
    </lineage>
</organism>
<protein>
    <submittedName>
        <fullName evidence="3">Putative membrane protein</fullName>
    </submittedName>
</protein>
<dbReference type="InterPro" id="IPR037185">
    <property type="entry name" value="EmrE-like"/>
</dbReference>
<proteinExistence type="predicted"/>
<evidence type="ECO:0000313" key="3">
    <source>
        <dbReference type="EMBL" id="BAT26722.1"/>
    </source>
</evidence>
<keyword evidence="1" id="KW-0812">Transmembrane</keyword>
<feature type="transmembrane region" description="Helical" evidence="1">
    <location>
        <begin position="110"/>
        <end position="139"/>
    </location>
</feature>
<dbReference type="AlphaFoldDB" id="A0A0P0YYT3"/>
<dbReference type="InterPro" id="IPR000620">
    <property type="entry name" value="EamA_dom"/>
</dbReference>
<feature type="transmembrane region" description="Helical" evidence="1">
    <location>
        <begin position="281"/>
        <end position="300"/>
    </location>
</feature>
<keyword evidence="1" id="KW-1133">Transmembrane helix</keyword>
<feature type="transmembrane region" description="Helical" evidence="1">
    <location>
        <begin position="192"/>
        <end position="213"/>
    </location>
</feature>
<dbReference type="Gene3D" id="1.10.3730.20">
    <property type="match status" value="1"/>
</dbReference>
<reference evidence="3" key="1">
    <citation type="journal article" date="2015" name="Proc. Natl. Acad. Sci. U.S.A.">
        <title>Bacterial clade with the ribosomal RNA operon on a small plasmid rather than the chromosome.</title>
        <authorList>
            <person name="Anda M."/>
            <person name="Ohtsubo Y."/>
            <person name="Okubo T."/>
            <person name="Sugawara M."/>
            <person name="Nagata Y."/>
            <person name="Tsuda M."/>
            <person name="Minamisawa K."/>
            <person name="Mitsui H."/>
        </authorList>
    </citation>
    <scope>NUCLEOTIDE SEQUENCE</scope>
    <source>
        <strain evidence="3">DSM 14790</strain>
    </source>
</reference>
<evidence type="ECO:0000256" key="1">
    <source>
        <dbReference type="SAM" id="Phobius"/>
    </source>
</evidence>
<feature type="domain" description="EamA" evidence="2">
    <location>
        <begin position="162"/>
        <end position="296"/>
    </location>
</feature>
<dbReference type="SUPFAM" id="SSF103481">
    <property type="entry name" value="Multidrug resistance efflux transporter EmrE"/>
    <property type="match status" value="2"/>
</dbReference>
<evidence type="ECO:0000259" key="2">
    <source>
        <dbReference type="Pfam" id="PF00892"/>
    </source>
</evidence>
<accession>A0A0P0YYT3</accession>